<keyword evidence="4" id="KW-1003">Cell membrane</keyword>
<keyword evidence="5 13" id="KW-0723">Serine/threonine-protein kinase</keyword>
<dbReference type="AlphaFoldDB" id="A0AAD8P1M3"/>
<dbReference type="EC" id="2.7.11.1" evidence="3"/>
<dbReference type="InterPro" id="IPR000719">
    <property type="entry name" value="Prot_kinase_dom"/>
</dbReference>
<evidence type="ECO:0000256" key="14">
    <source>
        <dbReference type="SAM" id="MobiDB-lite"/>
    </source>
</evidence>
<keyword evidence="6" id="KW-0808">Transferase</keyword>
<evidence type="ECO:0000256" key="10">
    <source>
        <dbReference type="ARBA" id="ARBA00023136"/>
    </source>
</evidence>
<evidence type="ECO:0000256" key="8">
    <source>
        <dbReference type="ARBA" id="ARBA00022777"/>
    </source>
</evidence>
<evidence type="ECO:0000256" key="12">
    <source>
        <dbReference type="PROSITE-ProRule" id="PRU10141"/>
    </source>
</evidence>
<dbReference type="PROSITE" id="PS50011">
    <property type="entry name" value="PROTEIN_KINASE_DOM"/>
    <property type="match status" value="1"/>
</dbReference>
<dbReference type="GO" id="GO:0005524">
    <property type="term" value="F:ATP binding"/>
    <property type="evidence" value="ECO:0007669"/>
    <property type="project" value="UniProtKB-UniRule"/>
</dbReference>
<sequence length="401" mass="44812">MGVCFSVEVEHKCPFHKGLDSNADDDDNQSNINKVSFVPPTPRTEGEILESCNLKSFCFSELKMATRNFRPDSVLGEGGFGSVFKGWIDEHSFVAAKPGTGIVIAVKKLNQESFQGHREWLAEVNYLGQFSHPNLVQLIGYCLEDEQRLLVYEFMPRGSLENHLFRRGSYFQPLPWSLRLKAALGAAKGLAFLHNTKTKVIYRDFKTSNVLLDSNYNAKLSDFGLAKDGPIGDKSHVSTRVMGTYGYAAPEYLATGHLTSKSDVYSFGVVLLEMLSGQRVVDKTRPPGKYSLVEWAKPYLAHKRKIYEVLDSRLEGQYTPEAAKVVANVSLRCLSAEPRFRPNMTEVVKELERLQDPKVTRPRRHSSHGTRPRRQSVGDCTAPGGGDPDAYPRPPPSLISK</sequence>
<name>A0AAD8P1M3_TARER</name>
<dbReference type="Pfam" id="PF07714">
    <property type="entry name" value="PK_Tyr_Ser-Thr"/>
    <property type="match status" value="1"/>
</dbReference>
<feature type="compositionally biased region" description="Basic residues" evidence="14">
    <location>
        <begin position="360"/>
        <end position="374"/>
    </location>
</feature>
<evidence type="ECO:0000256" key="2">
    <source>
        <dbReference type="ARBA" id="ARBA00008684"/>
    </source>
</evidence>
<gene>
    <name evidence="16" type="ORF">QVD17_17555</name>
</gene>
<comment type="function">
    <text evidence="11">May be involved in plant defense signaling.</text>
</comment>
<evidence type="ECO:0000256" key="6">
    <source>
        <dbReference type="ARBA" id="ARBA00022679"/>
    </source>
</evidence>
<dbReference type="PROSITE" id="PS00107">
    <property type="entry name" value="PROTEIN_KINASE_ATP"/>
    <property type="match status" value="1"/>
</dbReference>
<evidence type="ECO:0000313" key="17">
    <source>
        <dbReference type="Proteomes" id="UP001229421"/>
    </source>
</evidence>
<keyword evidence="17" id="KW-1185">Reference proteome</keyword>
<accession>A0AAD8P1M3</accession>
<comment type="subcellular location">
    <subcellularLocation>
        <location evidence="1">Cell membrane</location>
    </subcellularLocation>
</comment>
<dbReference type="FunFam" id="1.10.510.10:FF:000032">
    <property type="entry name" value="Serine/threonine-protein kinase PBS1"/>
    <property type="match status" value="1"/>
</dbReference>
<feature type="region of interest" description="Disordered" evidence="14">
    <location>
        <begin position="355"/>
        <end position="401"/>
    </location>
</feature>
<dbReference type="PROSITE" id="PS00108">
    <property type="entry name" value="PROTEIN_KINASE_ST"/>
    <property type="match status" value="1"/>
</dbReference>
<evidence type="ECO:0000256" key="13">
    <source>
        <dbReference type="RuleBase" id="RU000304"/>
    </source>
</evidence>
<dbReference type="PANTHER" id="PTHR45621">
    <property type="entry name" value="OS01G0588500 PROTEIN-RELATED"/>
    <property type="match status" value="1"/>
</dbReference>
<dbReference type="Gene3D" id="3.30.200.20">
    <property type="entry name" value="Phosphorylase Kinase, domain 1"/>
    <property type="match status" value="1"/>
</dbReference>
<feature type="domain" description="Protein kinase" evidence="15">
    <location>
        <begin position="69"/>
        <end position="359"/>
    </location>
</feature>
<evidence type="ECO:0000259" key="15">
    <source>
        <dbReference type="PROSITE" id="PS50011"/>
    </source>
</evidence>
<evidence type="ECO:0000256" key="7">
    <source>
        <dbReference type="ARBA" id="ARBA00022741"/>
    </source>
</evidence>
<evidence type="ECO:0000256" key="4">
    <source>
        <dbReference type="ARBA" id="ARBA00022475"/>
    </source>
</evidence>
<keyword evidence="10" id="KW-0472">Membrane</keyword>
<dbReference type="GO" id="GO:0005886">
    <property type="term" value="C:plasma membrane"/>
    <property type="evidence" value="ECO:0007669"/>
    <property type="project" value="UniProtKB-SubCell"/>
</dbReference>
<evidence type="ECO:0000256" key="1">
    <source>
        <dbReference type="ARBA" id="ARBA00004236"/>
    </source>
</evidence>
<evidence type="ECO:0000256" key="11">
    <source>
        <dbReference type="ARBA" id="ARBA00054261"/>
    </source>
</evidence>
<comment type="similarity">
    <text evidence="2">Belongs to the protein kinase superfamily. Ser/Thr protein kinase family.</text>
</comment>
<dbReference type="InterPro" id="IPR050823">
    <property type="entry name" value="Plant_Ser_Thr_Prot_Kinase"/>
</dbReference>
<keyword evidence="7 12" id="KW-0547">Nucleotide-binding</keyword>
<evidence type="ECO:0000256" key="5">
    <source>
        <dbReference type="ARBA" id="ARBA00022527"/>
    </source>
</evidence>
<dbReference type="SUPFAM" id="SSF56112">
    <property type="entry name" value="Protein kinase-like (PK-like)"/>
    <property type="match status" value="1"/>
</dbReference>
<keyword evidence="9 12" id="KW-0067">ATP-binding</keyword>
<dbReference type="InterPro" id="IPR001245">
    <property type="entry name" value="Ser-Thr/Tyr_kinase_cat_dom"/>
</dbReference>
<dbReference type="Proteomes" id="UP001229421">
    <property type="component" value="Unassembled WGS sequence"/>
</dbReference>
<evidence type="ECO:0000256" key="3">
    <source>
        <dbReference type="ARBA" id="ARBA00012513"/>
    </source>
</evidence>
<evidence type="ECO:0000313" key="16">
    <source>
        <dbReference type="EMBL" id="KAK1428716.1"/>
    </source>
</evidence>
<dbReference type="Gene3D" id="1.10.510.10">
    <property type="entry name" value="Transferase(Phosphotransferase) domain 1"/>
    <property type="match status" value="1"/>
</dbReference>
<dbReference type="EMBL" id="JAUHHV010000004">
    <property type="protein sequence ID" value="KAK1428716.1"/>
    <property type="molecule type" value="Genomic_DNA"/>
</dbReference>
<dbReference type="InterPro" id="IPR008271">
    <property type="entry name" value="Ser/Thr_kinase_AS"/>
</dbReference>
<evidence type="ECO:0000256" key="9">
    <source>
        <dbReference type="ARBA" id="ARBA00022840"/>
    </source>
</evidence>
<dbReference type="GO" id="GO:0004674">
    <property type="term" value="F:protein serine/threonine kinase activity"/>
    <property type="evidence" value="ECO:0007669"/>
    <property type="project" value="UniProtKB-KW"/>
</dbReference>
<keyword evidence="8" id="KW-0418">Kinase</keyword>
<reference evidence="16" key="1">
    <citation type="journal article" date="2023" name="bioRxiv">
        <title>Improved chromosome-level genome assembly for marigold (Tagetes erecta).</title>
        <authorList>
            <person name="Jiang F."/>
            <person name="Yuan L."/>
            <person name="Wang S."/>
            <person name="Wang H."/>
            <person name="Xu D."/>
            <person name="Wang A."/>
            <person name="Fan W."/>
        </authorList>
    </citation>
    <scope>NUCLEOTIDE SEQUENCE</scope>
    <source>
        <strain evidence="16">WSJ</strain>
        <tissue evidence="16">Leaf</tissue>
    </source>
</reference>
<protein>
    <recommendedName>
        <fullName evidence="3">non-specific serine/threonine protein kinase</fullName>
        <ecNumber evidence="3">2.7.11.1</ecNumber>
    </recommendedName>
</protein>
<dbReference type="InterPro" id="IPR011009">
    <property type="entry name" value="Kinase-like_dom_sf"/>
</dbReference>
<dbReference type="FunFam" id="3.30.200.20:FF:000228">
    <property type="entry name" value="Serine/threonine-protein kinase BIK1"/>
    <property type="match status" value="1"/>
</dbReference>
<feature type="binding site" evidence="12">
    <location>
        <position position="108"/>
    </location>
    <ligand>
        <name>ATP</name>
        <dbReference type="ChEBI" id="CHEBI:30616"/>
    </ligand>
</feature>
<feature type="compositionally biased region" description="Pro residues" evidence="14">
    <location>
        <begin position="391"/>
        <end position="401"/>
    </location>
</feature>
<organism evidence="16 17">
    <name type="scientific">Tagetes erecta</name>
    <name type="common">African marigold</name>
    <dbReference type="NCBI Taxonomy" id="13708"/>
    <lineage>
        <taxon>Eukaryota</taxon>
        <taxon>Viridiplantae</taxon>
        <taxon>Streptophyta</taxon>
        <taxon>Embryophyta</taxon>
        <taxon>Tracheophyta</taxon>
        <taxon>Spermatophyta</taxon>
        <taxon>Magnoliopsida</taxon>
        <taxon>eudicotyledons</taxon>
        <taxon>Gunneridae</taxon>
        <taxon>Pentapetalae</taxon>
        <taxon>asterids</taxon>
        <taxon>campanulids</taxon>
        <taxon>Asterales</taxon>
        <taxon>Asteraceae</taxon>
        <taxon>Asteroideae</taxon>
        <taxon>Heliantheae alliance</taxon>
        <taxon>Tageteae</taxon>
        <taxon>Tagetes</taxon>
    </lineage>
</organism>
<dbReference type="InterPro" id="IPR017441">
    <property type="entry name" value="Protein_kinase_ATP_BS"/>
</dbReference>
<comment type="caution">
    <text evidence="16">The sequence shown here is derived from an EMBL/GenBank/DDBJ whole genome shotgun (WGS) entry which is preliminary data.</text>
</comment>
<proteinExistence type="inferred from homology"/>